<reference evidence="10 11" key="1">
    <citation type="submission" date="2015-11" db="EMBL/GenBank/DDBJ databases">
        <title>Genomic analysis of 38 Legionella species identifies large and diverse effector repertoires.</title>
        <authorList>
            <person name="Burstein D."/>
            <person name="Amaro F."/>
            <person name="Zusman T."/>
            <person name="Lifshitz Z."/>
            <person name="Cohen O."/>
            <person name="Gilbert J.A."/>
            <person name="Pupko T."/>
            <person name="Shuman H.A."/>
            <person name="Segal G."/>
        </authorList>
    </citation>
    <scope>NUCLEOTIDE SEQUENCE [LARGE SCALE GENOMIC DNA]</scope>
    <source>
        <strain evidence="10 11">PX-1-G2-E2</strain>
    </source>
</reference>
<keyword evidence="7 9" id="KW-0472">Membrane</keyword>
<evidence type="ECO:0000256" key="5">
    <source>
        <dbReference type="ARBA" id="ARBA00022692"/>
    </source>
</evidence>
<accession>A0A0W0W0P2</accession>
<name>A0A0W0W0P2_9GAMM</name>
<dbReference type="Pfam" id="PF03739">
    <property type="entry name" value="LptF_LptG"/>
    <property type="match status" value="1"/>
</dbReference>
<feature type="transmembrane region" description="Helical" evidence="9">
    <location>
        <begin position="333"/>
        <end position="350"/>
    </location>
</feature>
<evidence type="ECO:0000256" key="8">
    <source>
        <dbReference type="ARBA" id="ARBA00026081"/>
    </source>
</evidence>
<organism evidence="10 11">
    <name type="scientific">Legionella maceachernii</name>
    <dbReference type="NCBI Taxonomy" id="466"/>
    <lineage>
        <taxon>Bacteria</taxon>
        <taxon>Pseudomonadati</taxon>
        <taxon>Pseudomonadota</taxon>
        <taxon>Gammaproteobacteria</taxon>
        <taxon>Legionellales</taxon>
        <taxon>Legionellaceae</taxon>
        <taxon>Legionella</taxon>
    </lineage>
</organism>
<dbReference type="NCBIfam" id="TIGR04408">
    <property type="entry name" value="LptG_lptG"/>
    <property type="match status" value="1"/>
</dbReference>
<evidence type="ECO:0000256" key="1">
    <source>
        <dbReference type="ARBA" id="ARBA00002265"/>
    </source>
</evidence>
<evidence type="ECO:0000313" key="11">
    <source>
        <dbReference type="Proteomes" id="UP000054908"/>
    </source>
</evidence>
<dbReference type="AlphaFoldDB" id="A0A0W0W0P2"/>
<dbReference type="EMBL" id="LNYL01000042">
    <property type="protein sequence ID" value="KTD25805.1"/>
    <property type="molecule type" value="Genomic_DNA"/>
</dbReference>
<protein>
    <recommendedName>
        <fullName evidence="12">Permease</fullName>
    </recommendedName>
</protein>
<comment type="function">
    <text evidence="1">Part of the ABC transporter complex LptBFG involved in the translocation of lipopolysaccharide (LPS) from the inner membrane to the outer membrane.</text>
</comment>
<evidence type="ECO:0000256" key="6">
    <source>
        <dbReference type="ARBA" id="ARBA00022989"/>
    </source>
</evidence>
<feature type="transmembrane region" description="Helical" evidence="9">
    <location>
        <begin position="273"/>
        <end position="291"/>
    </location>
</feature>
<feature type="transmembrane region" description="Helical" evidence="9">
    <location>
        <begin position="99"/>
        <end position="118"/>
    </location>
</feature>
<dbReference type="PANTHER" id="PTHR33529:SF2">
    <property type="entry name" value="LIPOPOLYSACCHARIDE EXPORT SYSTEM PERMEASE PROTEIN LPTG"/>
    <property type="match status" value="1"/>
</dbReference>
<keyword evidence="4" id="KW-1003">Cell membrane</keyword>
<sequence length="354" mass="39927">MKILDRYIAKTVLATISLVTLMLAGLQVFILFVNQLDDLGKADYGIVQATVYVLLQMPYQVYLFFPMASLLGCLIGLGIMANHRELIVMRAAGMSIGQITLAVLKVAIVIILFVTLIGETAVPRLAHLANDQKMQALSGGQTLRTASGVWLRNKNDFIFIGAILPKNNLVLVYQYRFDEDHRLRLARMINKINLVNNRWVAYSIHETDIHNTSTASRFIPTMLWDVNVKPKILSVSSNEPDEMTLHELKQFLRDQKISHQNALNYRLAYWQRIIQPLTTVVMMILAIPFIFGPLRSSTMGSKLLVGATIGFGFHIMNRFFGPISQVLQLSPELAAIGPTCLFALLGFYLMRRMR</sequence>
<dbReference type="GO" id="GO:0043190">
    <property type="term" value="C:ATP-binding cassette (ABC) transporter complex"/>
    <property type="evidence" value="ECO:0007669"/>
    <property type="project" value="InterPro"/>
</dbReference>
<evidence type="ECO:0000313" key="10">
    <source>
        <dbReference type="EMBL" id="KTD25805.1"/>
    </source>
</evidence>
<dbReference type="STRING" id="466.Lmac_1576"/>
<dbReference type="RefSeq" id="WP_058452347.1">
    <property type="nucleotide sequence ID" value="NZ_CAAAIB010000004.1"/>
</dbReference>
<feature type="transmembrane region" description="Helical" evidence="9">
    <location>
        <begin position="59"/>
        <end position="79"/>
    </location>
</feature>
<dbReference type="Proteomes" id="UP000054908">
    <property type="component" value="Unassembled WGS sequence"/>
</dbReference>
<gene>
    <name evidence="10" type="ORF">Lmac_1576</name>
</gene>
<comment type="subunit">
    <text evidence="8">Component of the lipopolysaccharide transport and assembly complex. The LptBFG transporter is composed of two ATP-binding proteins (LptB) and two transmembrane proteins (LptF and LptG).</text>
</comment>
<evidence type="ECO:0000256" key="3">
    <source>
        <dbReference type="ARBA" id="ARBA00007725"/>
    </source>
</evidence>
<keyword evidence="5 9" id="KW-0812">Transmembrane</keyword>
<evidence type="ECO:0000256" key="9">
    <source>
        <dbReference type="SAM" id="Phobius"/>
    </source>
</evidence>
<dbReference type="PATRIC" id="fig|466.6.peg.1660"/>
<dbReference type="InterPro" id="IPR005495">
    <property type="entry name" value="LptG/LptF_permease"/>
</dbReference>
<keyword evidence="11" id="KW-1185">Reference proteome</keyword>
<dbReference type="GO" id="GO:0055085">
    <property type="term" value="P:transmembrane transport"/>
    <property type="evidence" value="ECO:0007669"/>
    <property type="project" value="InterPro"/>
</dbReference>
<evidence type="ECO:0000256" key="7">
    <source>
        <dbReference type="ARBA" id="ARBA00023136"/>
    </source>
</evidence>
<feature type="transmembrane region" description="Helical" evidence="9">
    <location>
        <begin position="12"/>
        <end position="33"/>
    </location>
</feature>
<evidence type="ECO:0000256" key="2">
    <source>
        <dbReference type="ARBA" id="ARBA00004651"/>
    </source>
</evidence>
<evidence type="ECO:0008006" key="12">
    <source>
        <dbReference type="Google" id="ProtNLM"/>
    </source>
</evidence>
<dbReference type="PANTHER" id="PTHR33529">
    <property type="entry name" value="SLR0882 PROTEIN-RELATED"/>
    <property type="match status" value="1"/>
</dbReference>
<proteinExistence type="inferred from homology"/>
<comment type="caution">
    <text evidence="10">The sequence shown here is derived from an EMBL/GenBank/DDBJ whole genome shotgun (WGS) entry which is preliminary data.</text>
</comment>
<feature type="transmembrane region" description="Helical" evidence="9">
    <location>
        <begin position="303"/>
        <end position="321"/>
    </location>
</feature>
<dbReference type="OrthoDB" id="9776227at2"/>
<evidence type="ECO:0000256" key="4">
    <source>
        <dbReference type="ARBA" id="ARBA00022475"/>
    </source>
</evidence>
<keyword evidence="6 9" id="KW-1133">Transmembrane helix</keyword>
<comment type="subcellular location">
    <subcellularLocation>
        <location evidence="2">Cell membrane</location>
        <topology evidence="2">Multi-pass membrane protein</topology>
    </subcellularLocation>
</comment>
<comment type="similarity">
    <text evidence="3">Belongs to the LptF/LptG family.</text>
</comment>
<dbReference type="InterPro" id="IPR030923">
    <property type="entry name" value="LptG"/>
</dbReference>
<dbReference type="GO" id="GO:0015920">
    <property type="term" value="P:lipopolysaccharide transport"/>
    <property type="evidence" value="ECO:0007669"/>
    <property type="project" value="TreeGrafter"/>
</dbReference>